<gene>
    <name evidence="6" type="ORF">G7087_13530</name>
</gene>
<dbReference type="Gene3D" id="3.30.559.10">
    <property type="entry name" value="Chloramphenicol acetyltransferase-like domain"/>
    <property type="match status" value="1"/>
</dbReference>
<dbReference type="NCBIfam" id="TIGR01733">
    <property type="entry name" value="AA-adenyl-dom"/>
    <property type="match status" value="1"/>
</dbReference>
<name>A0ABX0I0N2_9BURK</name>
<evidence type="ECO:0000256" key="4">
    <source>
        <dbReference type="SAM" id="MobiDB-lite"/>
    </source>
</evidence>
<dbReference type="PANTHER" id="PTHR45527">
    <property type="entry name" value="NONRIBOSOMAL PEPTIDE SYNTHETASE"/>
    <property type="match status" value="1"/>
</dbReference>
<dbReference type="Gene3D" id="3.30.300.30">
    <property type="match status" value="1"/>
</dbReference>
<dbReference type="InterPro" id="IPR020806">
    <property type="entry name" value="PKS_PP-bd"/>
</dbReference>
<accession>A0ABX0I0N2</accession>
<dbReference type="InterPro" id="IPR000873">
    <property type="entry name" value="AMP-dep_synth/lig_dom"/>
</dbReference>
<dbReference type="InterPro" id="IPR036736">
    <property type="entry name" value="ACP-like_sf"/>
</dbReference>
<dbReference type="Pfam" id="PF00550">
    <property type="entry name" value="PP-binding"/>
    <property type="match status" value="1"/>
</dbReference>
<evidence type="ECO:0000256" key="3">
    <source>
        <dbReference type="ARBA" id="ARBA00022553"/>
    </source>
</evidence>
<sequence>MAEPGRGLDALADSAPPRDFVRDTAPGTRPVEAALGPATTAARPARLLAAAAALLALHARRETVTLALQRSGRRRLLTLDTAPATPFGALVAAAAAALAADDDAVPALPAALPGVLLDLDDDGAAAADLVLQPAAGRLRADASLYRANSLPPLARQLEHRLAATGDDAVALADLAWFDAAERERLLRGFNTLRLDVPATTLAALVDARAAQAPGAVCAVHGERTLDRRTLQARANRLARRLVALGVGPGSFVPIVVRRGLDFAVAMLAVWKAGGAYVPVDPGYPEQRVRLMLEDCDAAVAVVGAAALARYGAALAACPALRHVVCQREAAAPPGAGYTLHGPQALQAEDDAPLPPRAGPHDAAYMVYTSGSTGRPKGAIVRHDGAVNHLFAQAHALGEAAVARFLQSAPSSSDISVWQFAAPLAFGGCCVVLDDATDVAALLQAVRRHRLQLVELVPAVLKYLCEYAAALPEAERALPSLRWMMVTGESAPVALVNAWLALYPGVPVVNAYGPTEAADDVAQAVLAAPLPPRQASVSIGRPLANLDLYVLDERLRPLPVGAPGELCVAGVGVGAGYWRQPEKTAAAFVPNPFDGAAGPVIYRTGDLARWRDDGTLECGGRLDHQVQIRGQRIELAEIEAQLRRHPALADVVVQAFHDGEGDGRLVAFVVARAEADDAALRAHLAARLPAAMLPAAFVRLDALPLNPAGKVDRRALRPPAAPAALRSAGRAPASALEALLARLWAEELGRPAVGVDEDFFALGGDSLAALAIAVGAREAGWTIRSADVLAHPSVERLAAAMSAAASAPAARGDGPPEPAGVLRPLADAERAAFLAAHPHWADVQPLTPAQQGLYVHWLLARDKRAYVDQLVYELDGELDPAAFAAAWNAVVARHPALRAGFLRSALSQPVQVVARALAVPVELLDLTALDAAAQDGAWREHCRREVDTGFDLTRPPLMRLLLARLAPGRHRLAWTHHHLLLDGWSLALVLDELLARLAGRAPDDAPAVTDEALRAHLAAAEPGPGLAWWREALAGVLPAPAWDAEPPPGAAPGYHELDLVLPAGTGTALAAAAAAFGVTPTTLLQAAWAVTVARHTGRDDVVFGVVSTGRELPVPRLGELVGLCVVTQPLRVAAGAGTPLAAWLAALQRRAAEARAHEAVPLAQLVRTLALPPGRPLMETLFVMSNYPAPATAAGPLLLRPAALRTVPAYPLSLVVLPGDGAALRLVHDGQRFDPEAAAAIGTTLLQAVQRLAGGEDPR</sequence>
<dbReference type="SUPFAM" id="SSF56801">
    <property type="entry name" value="Acetyl-CoA synthetase-like"/>
    <property type="match status" value="1"/>
</dbReference>
<dbReference type="CDD" id="cd05930">
    <property type="entry name" value="A_NRPS"/>
    <property type="match status" value="1"/>
</dbReference>
<dbReference type="PROSITE" id="PS00012">
    <property type="entry name" value="PHOSPHOPANTETHEINE"/>
    <property type="match status" value="1"/>
</dbReference>
<dbReference type="SMART" id="SM00823">
    <property type="entry name" value="PKS_PP"/>
    <property type="match status" value="1"/>
</dbReference>
<dbReference type="Proteomes" id="UP000802098">
    <property type="component" value="Unassembled WGS sequence"/>
</dbReference>
<protein>
    <submittedName>
        <fullName evidence="6">Amino acid adenylation domain-containing protein</fullName>
    </submittedName>
</protein>
<dbReference type="Gene3D" id="2.30.38.10">
    <property type="entry name" value="Luciferase, Domain 3"/>
    <property type="match status" value="1"/>
</dbReference>
<reference evidence="6 7" key="1">
    <citation type="submission" date="2020-03" db="EMBL/GenBank/DDBJ databases">
        <title>Rubrivivax benzoatilyticus JA2 (sequenced after 10 years sub-culturing).</title>
        <authorList>
            <person name="Gupta D."/>
            <person name="Chintalapati S."/>
            <person name="Chintalapati V.R."/>
        </authorList>
    </citation>
    <scope>NUCLEOTIDE SEQUENCE [LARGE SCALE GENOMIC DNA]</scope>
    <source>
        <strain evidence="6 7">JA2-Mal</strain>
    </source>
</reference>
<dbReference type="InterPro" id="IPR023213">
    <property type="entry name" value="CAT-like_dom_sf"/>
</dbReference>
<feature type="region of interest" description="Disordered" evidence="4">
    <location>
        <begin position="1"/>
        <end position="32"/>
    </location>
</feature>
<dbReference type="RefSeq" id="WP_029718593.1">
    <property type="nucleotide sequence ID" value="NZ_JAAOCD010000006.1"/>
</dbReference>
<comment type="caution">
    <text evidence="6">The sequence shown here is derived from an EMBL/GenBank/DDBJ whole genome shotgun (WGS) entry which is preliminary data.</text>
</comment>
<dbReference type="InterPro" id="IPR009081">
    <property type="entry name" value="PP-bd_ACP"/>
</dbReference>
<organism evidence="6 7">
    <name type="scientific">Rubrivivax benzoatilyticus</name>
    <dbReference type="NCBI Taxonomy" id="316997"/>
    <lineage>
        <taxon>Bacteria</taxon>
        <taxon>Pseudomonadati</taxon>
        <taxon>Pseudomonadota</taxon>
        <taxon>Betaproteobacteria</taxon>
        <taxon>Burkholderiales</taxon>
        <taxon>Sphaerotilaceae</taxon>
        <taxon>Rubrivivax</taxon>
    </lineage>
</organism>
<dbReference type="SUPFAM" id="SSF47336">
    <property type="entry name" value="ACP-like"/>
    <property type="match status" value="1"/>
</dbReference>
<dbReference type="InterPro" id="IPR001242">
    <property type="entry name" value="Condensation_dom"/>
</dbReference>
<evidence type="ECO:0000256" key="2">
    <source>
        <dbReference type="ARBA" id="ARBA00022450"/>
    </source>
</evidence>
<dbReference type="InterPro" id="IPR025110">
    <property type="entry name" value="AMP-bd_C"/>
</dbReference>
<evidence type="ECO:0000313" key="7">
    <source>
        <dbReference type="Proteomes" id="UP000802098"/>
    </source>
</evidence>
<dbReference type="Pfam" id="PF00501">
    <property type="entry name" value="AMP-binding"/>
    <property type="match status" value="1"/>
</dbReference>
<evidence type="ECO:0000256" key="1">
    <source>
        <dbReference type="ARBA" id="ARBA00001957"/>
    </source>
</evidence>
<proteinExistence type="predicted"/>
<dbReference type="PANTHER" id="PTHR45527:SF1">
    <property type="entry name" value="FATTY ACID SYNTHASE"/>
    <property type="match status" value="1"/>
</dbReference>
<evidence type="ECO:0000313" key="6">
    <source>
        <dbReference type="EMBL" id="NHK99401.1"/>
    </source>
</evidence>
<feature type="domain" description="Carrier" evidence="5">
    <location>
        <begin position="730"/>
        <end position="804"/>
    </location>
</feature>
<dbReference type="Gene3D" id="3.30.559.30">
    <property type="entry name" value="Nonribosomal peptide synthetase, condensation domain"/>
    <property type="match status" value="1"/>
</dbReference>
<dbReference type="InterPro" id="IPR006162">
    <property type="entry name" value="Ppantetheine_attach_site"/>
</dbReference>
<dbReference type="InterPro" id="IPR045851">
    <property type="entry name" value="AMP-bd_C_sf"/>
</dbReference>
<dbReference type="Gene3D" id="3.40.50.980">
    <property type="match status" value="2"/>
</dbReference>
<dbReference type="InterPro" id="IPR010071">
    <property type="entry name" value="AA_adenyl_dom"/>
</dbReference>
<dbReference type="SUPFAM" id="SSF52777">
    <property type="entry name" value="CoA-dependent acyltransferases"/>
    <property type="match status" value="2"/>
</dbReference>
<dbReference type="PROSITE" id="PS00455">
    <property type="entry name" value="AMP_BINDING"/>
    <property type="match status" value="1"/>
</dbReference>
<evidence type="ECO:0000259" key="5">
    <source>
        <dbReference type="PROSITE" id="PS50075"/>
    </source>
</evidence>
<keyword evidence="7" id="KW-1185">Reference proteome</keyword>
<keyword evidence="2" id="KW-0596">Phosphopantetheine</keyword>
<dbReference type="PROSITE" id="PS50075">
    <property type="entry name" value="CARRIER"/>
    <property type="match status" value="1"/>
</dbReference>
<dbReference type="Gene3D" id="1.10.1200.10">
    <property type="entry name" value="ACP-like"/>
    <property type="match status" value="1"/>
</dbReference>
<dbReference type="InterPro" id="IPR020845">
    <property type="entry name" value="AMP-binding_CS"/>
</dbReference>
<comment type="cofactor">
    <cofactor evidence="1">
        <name>pantetheine 4'-phosphate</name>
        <dbReference type="ChEBI" id="CHEBI:47942"/>
    </cofactor>
</comment>
<dbReference type="Pfam" id="PF13193">
    <property type="entry name" value="AMP-binding_C"/>
    <property type="match status" value="1"/>
</dbReference>
<keyword evidence="3" id="KW-0597">Phosphoprotein</keyword>
<dbReference type="EMBL" id="JAAOCD010000006">
    <property type="protein sequence ID" value="NHK99401.1"/>
    <property type="molecule type" value="Genomic_DNA"/>
</dbReference>
<dbReference type="Pfam" id="PF00668">
    <property type="entry name" value="Condensation"/>
    <property type="match status" value="1"/>
</dbReference>